<dbReference type="RefSeq" id="WP_062422838.1">
    <property type="nucleotide sequence ID" value="NZ_BBYA01000011.1"/>
</dbReference>
<keyword evidence="2" id="KW-1185">Reference proteome</keyword>
<reference evidence="1 2" key="1">
    <citation type="submission" date="2015-07" db="EMBL/GenBank/DDBJ databases">
        <title>Genome sequence of Leptolinea tardivitalis DSM 16556.</title>
        <authorList>
            <person name="Hemp J."/>
            <person name="Ward L.M."/>
            <person name="Pace L.A."/>
            <person name="Fischer W.W."/>
        </authorList>
    </citation>
    <scope>NUCLEOTIDE SEQUENCE [LARGE SCALE GENOMIC DNA]</scope>
    <source>
        <strain evidence="1 2">YMTK-2</strain>
    </source>
</reference>
<gene>
    <name evidence="1" type="ORF">ADM99_12530</name>
</gene>
<proteinExistence type="predicted"/>
<evidence type="ECO:0000313" key="2">
    <source>
        <dbReference type="Proteomes" id="UP000050430"/>
    </source>
</evidence>
<organism evidence="1 2">
    <name type="scientific">Leptolinea tardivitalis</name>
    <dbReference type="NCBI Taxonomy" id="229920"/>
    <lineage>
        <taxon>Bacteria</taxon>
        <taxon>Bacillati</taxon>
        <taxon>Chloroflexota</taxon>
        <taxon>Anaerolineae</taxon>
        <taxon>Anaerolineales</taxon>
        <taxon>Anaerolineaceae</taxon>
        <taxon>Leptolinea</taxon>
    </lineage>
</organism>
<evidence type="ECO:0000313" key="1">
    <source>
        <dbReference type="EMBL" id="KPL71091.1"/>
    </source>
</evidence>
<sequence>MSNSISNPVGRAGIELIGSMNRTEQKPRPAVKQQEAKSAYASNLAGNNTRLQFRVDDKTNDVTIMIMDKDTNKVIRTIPPEAIKDIPTGQLMEYST</sequence>
<dbReference type="Proteomes" id="UP000050430">
    <property type="component" value="Unassembled WGS sequence"/>
</dbReference>
<dbReference type="InterPro" id="IPR005186">
    <property type="entry name" value="FlaG"/>
</dbReference>
<comment type="caution">
    <text evidence="1">The sequence shown here is derived from an EMBL/GenBank/DDBJ whole genome shotgun (WGS) entry which is preliminary data.</text>
</comment>
<dbReference type="Pfam" id="PF03646">
    <property type="entry name" value="FlaG"/>
    <property type="match status" value="1"/>
</dbReference>
<protein>
    <recommendedName>
        <fullName evidence="3">Flagellar protein FlaG</fullName>
    </recommendedName>
</protein>
<dbReference type="EMBL" id="LGCK01000012">
    <property type="protein sequence ID" value="KPL71091.1"/>
    <property type="molecule type" value="Genomic_DNA"/>
</dbReference>
<dbReference type="InterPro" id="IPR035924">
    <property type="entry name" value="FlaG-like_sf"/>
</dbReference>
<name>A0A0P6WQK3_9CHLR</name>
<accession>A0A0P6WQK3</accession>
<evidence type="ECO:0008006" key="3">
    <source>
        <dbReference type="Google" id="ProtNLM"/>
    </source>
</evidence>
<dbReference type="AlphaFoldDB" id="A0A0P6WQK3"/>
<dbReference type="OrthoDB" id="5741693at2"/>
<dbReference type="Gene3D" id="3.30.160.170">
    <property type="entry name" value="FlaG-like"/>
    <property type="match status" value="1"/>
</dbReference>
<dbReference type="SUPFAM" id="SSF160214">
    <property type="entry name" value="FlaG-like"/>
    <property type="match status" value="1"/>
</dbReference>